<evidence type="ECO:0000256" key="6">
    <source>
        <dbReference type="SAM" id="Phobius"/>
    </source>
</evidence>
<comment type="subcellular location">
    <subcellularLocation>
        <location evidence="1">Membrane</location>
        <topology evidence="1">Multi-pass membrane protein</topology>
    </subcellularLocation>
</comment>
<feature type="compositionally biased region" description="Basic and acidic residues" evidence="5">
    <location>
        <begin position="277"/>
        <end position="291"/>
    </location>
</feature>
<evidence type="ECO:0000256" key="5">
    <source>
        <dbReference type="SAM" id="MobiDB-lite"/>
    </source>
</evidence>
<dbReference type="RefSeq" id="WP_060410621.1">
    <property type="nucleotide sequence ID" value="NZ_JAJA02000001.1"/>
</dbReference>
<keyword evidence="4 6" id="KW-0472">Membrane</keyword>
<evidence type="ECO:0000256" key="3">
    <source>
        <dbReference type="ARBA" id="ARBA00022989"/>
    </source>
</evidence>
<feature type="region of interest" description="Disordered" evidence="5">
    <location>
        <begin position="176"/>
        <end position="291"/>
    </location>
</feature>
<feature type="compositionally biased region" description="Gly residues" evidence="5">
    <location>
        <begin position="192"/>
        <end position="208"/>
    </location>
</feature>
<gene>
    <name evidence="7" type="ORF">AZ78_4665</name>
</gene>
<comment type="caution">
    <text evidence="7">The sequence shown here is derived from an EMBL/GenBank/DDBJ whole genome shotgun (WGS) entry which is preliminary data.</text>
</comment>
<organism evidence="7 8">
    <name type="scientific">Lysobacter capsici AZ78</name>
    <dbReference type="NCBI Taxonomy" id="1444315"/>
    <lineage>
        <taxon>Bacteria</taxon>
        <taxon>Pseudomonadati</taxon>
        <taxon>Pseudomonadota</taxon>
        <taxon>Gammaproteobacteria</taxon>
        <taxon>Lysobacterales</taxon>
        <taxon>Lysobacteraceae</taxon>
        <taxon>Lysobacter</taxon>
    </lineage>
</organism>
<name>A0A108UDI3_9GAMM</name>
<evidence type="ECO:0000256" key="4">
    <source>
        <dbReference type="ARBA" id="ARBA00023136"/>
    </source>
</evidence>
<dbReference type="PANTHER" id="PTHR36926">
    <property type="entry name" value="COLICIN V PRODUCTION PROTEIN"/>
    <property type="match status" value="1"/>
</dbReference>
<dbReference type="Pfam" id="PF02674">
    <property type="entry name" value="Colicin_V"/>
    <property type="match status" value="1"/>
</dbReference>
<keyword evidence="2 6" id="KW-0812">Transmembrane</keyword>
<evidence type="ECO:0000313" key="7">
    <source>
        <dbReference type="EMBL" id="KWS07105.1"/>
    </source>
</evidence>
<evidence type="ECO:0000313" key="8">
    <source>
        <dbReference type="Proteomes" id="UP000023435"/>
    </source>
</evidence>
<dbReference type="InterPro" id="IPR003825">
    <property type="entry name" value="Colicin-V_CvpA"/>
</dbReference>
<dbReference type="OrthoDB" id="9810601at2"/>
<sequence>MTALDWGLLLIVGLSAILGMARGLIGVAVSLAAWLLAGVGAFLFGGEVGRSLGDGQMGWASYMGGYALAFVAIWITVGLIGLVIRRIAHSYGLSEMDRLMGLGLGAIRGLIFACALLVTLGMTTLPRERAWRDSSFAALLMPGAKLMRSGLPDAMARKVDLEGRGTSLQATVQSEAKGLEKSLKQQVPQGLPGMGGLAGGGGGGGGGLADLIPAGMSGGQNNHDTGGPRDIALPQPLPEEQASGGGLQDLLPGAMRDLLPRGAGGQGAANRPQGDPARVDAHKQQDDKRVN</sequence>
<protein>
    <submittedName>
        <fullName evidence="7">Colicin V production protein</fullName>
    </submittedName>
</protein>
<dbReference type="EMBL" id="JAJA02000001">
    <property type="protein sequence ID" value="KWS07105.1"/>
    <property type="molecule type" value="Genomic_DNA"/>
</dbReference>
<dbReference type="AlphaFoldDB" id="A0A108UDI3"/>
<feature type="transmembrane region" description="Helical" evidence="6">
    <location>
        <begin position="99"/>
        <end position="122"/>
    </location>
</feature>
<evidence type="ECO:0000256" key="2">
    <source>
        <dbReference type="ARBA" id="ARBA00022692"/>
    </source>
</evidence>
<proteinExistence type="predicted"/>
<dbReference type="GO" id="GO:0009403">
    <property type="term" value="P:toxin biosynthetic process"/>
    <property type="evidence" value="ECO:0007669"/>
    <property type="project" value="InterPro"/>
</dbReference>
<reference evidence="7 8" key="1">
    <citation type="journal article" date="2014" name="Genome Announc.">
        <title>Draft Genome Sequence of Lysobacter capsici AZ78, a Bacterium Antagonistic to Plant-Pathogenic Oomycetes.</title>
        <authorList>
            <person name="Puopolo G."/>
            <person name="Sonego P."/>
            <person name="Engelen K."/>
            <person name="Pertot I."/>
        </authorList>
    </citation>
    <scope>NUCLEOTIDE SEQUENCE [LARGE SCALE GENOMIC DNA]</scope>
    <source>
        <strain evidence="7 8">AZ78</strain>
    </source>
</reference>
<dbReference type="PANTHER" id="PTHR36926:SF1">
    <property type="entry name" value="COLICIN V PRODUCTION PROTEIN"/>
    <property type="match status" value="1"/>
</dbReference>
<keyword evidence="3 6" id="KW-1133">Transmembrane helix</keyword>
<evidence type="ECO:0000256" key="1">
    <source>
        <dbReference type="ARBA" id="ARBA00004141"/>
    </source>
</evidence>
<dbReference type="Proteomes" id="UP000023435">
    <property type="component" value="Unassembled WGS sequence"/>
</dbReference>
<dbReference type="GO" id="GO:0016020">
    <property type="term" value="C:membrane"/>
    <property type="evidence" value="ECO:0007669"/>
    <property type="project" value="UniProtKB-SubCell"/>
</dbReference>
<feature type="transmembrane region" description="Helical" evidence="6">
    <location>
        <begin position="65"/>
        <end position="87"/>
    </location>
</feature>
<dbReference type="InterPro" id="IPR052719">
    <property type="entry name" value="CvpA-like"/>
</dbReference>
<keyword evidence="8" id="KW-1185">Reference proteome</keyword>
<accession>A0A108UDI3</accession>